<dbReference type="CDD" id="cd03426">
    <property type="entry name" value="NUDIX_CoAse_Nudt7"/>
    <property type="match status" value="1"/>
</dbReference>
<dbReference type="GO" id="GO:0046872">
    <property type="term" value="F:metal ion binding"/>
    <property type="evidence" value="ECO:0007669"/>
    <property type="project" value="UniProtKB-KW"/>
</dbReference>
<keyword evidence="4" id="KW-0378">Hydrolase</keyword>
<comment type="caution">
    <text evidence="8">The sequence shown here is derived from an EMBL/GenBank/DDBJ whole genome shotgun (WGS) entry which is preliminary data.</text>
</comment>
<evidence type="ECO:0000313" key="8">
    <source>
        <dbReference type="EMBL" id="MBJ7544315.1"/>
    </source>
</evidence>
<keyword evidence="3" id="KW-0479">Metal-binding</keyword>
<evidence type="ECO:0000256" key="4">
    <source>
        <dbReference type="ARBA" id="ARBA00022801"/>
    </source>
</evidence>
<protein>
    <submittedName>
        <fullName evidence="8">CoA pyrophosphatase</fullName>
    </submittedName>
</protein>
<dbReference type="Proteomes" id="UP000623250">
    <property type="component" value="Unassembled WGS sequence"/>
</dbReference>
<reference evidence="8 9" key="1">
    <citation type="submission" date="2020-12" db="EMBL/GenBank/DDBJ databases">
        <title>Revised draft genomes of Rhodomicrobium vannielii ATCC 17100 and Rhodomicrobium udaipurense JA643.</title>
        <authorList>
            <person name="Conners E.M."/>
            <person name="Davenport E.J."/>
            <person name="Bose A."/>
        </authorList>
    </citation>
    <scope>NUCLEOTIDE SEQUENCE [LARGE SCALE GENOMIC DNA]</scope>
    <source>
        <strain evidence="8 9">JA643</strain>
    </source>
</reference>
<evidence type="ECO:0000313" key="9">
    <source>
        <dbReference type="Proteomes" id="UP000623250"/>
    </source>
</evidence>
<evidence type="ECO:0000256" key="2">
    <source>
        <dbReference type="ARBA" id="ARBA00001946"/>
    </source>
</evidence>
<evidence type="ECO:0000256" key="6">
    <source>
        <dbReference type="ARBA" id="ARBA00023211"/>
    </source>
</evidence>
<dbReference type="InterPro" id="IPR015797">
    <property type="entry name" value="NUDIX_hydrolase-like_dom_sf"/>
</dbReference>
<dbReference type="SUPFAM" id="SSF55811">
    <property type="entry name" value="Nudix"/>
    <property type="match status" value="1"/>
</dbReference>
<dbReference type="RefSeq" id="WP_052037222.1">
    <property type="nucleotide sequence ID" value="NZ_JAEMUK010000078.1"/>
</dbReference>
<evidence type="ECO:0000259" key="7">
    <source>
        <dbReference type="PROSITE" id="PS51462"/>
    </source>
</evidence>
<gene>
    <name evidence="8" type="ORF">JDN41_12240</name>
</gene>
<dbReference type="AlphaFoldDB" id="A0A8I1KI29"/>
<dbReference type="EMBL" id="JAEMUK010000078">
    <property type="protein sequence ID" value="MBJ7544315.1"/>
    <property type="molecule type" value="Genomic_DNA"/>
</dbReference>
<evidence type="ECO:0000256" key="1">
    <source>
        <dbReference type="ARBA" id="ARBA00001936"/>
    </source>
</evidence>
<name>A0A8I1KI29_9HYPH</name>
<dbReference type="Gene3D" id="3.90.79.10">
    <property type="entry name" value="Nucleoside Triphosphate Pyrophosphohydrolase"/>
    <property type="match status" value="1"/>
</dbReference>
<dbReference type="GO" id="GO:0010945">
    <property type="term" value="F:coenzyme A diphosphatase activity"/>
    <property type="evidence" value="ECO:0007669"/>
    <property type="project" value="InterPro"/>
</dbReference>
<accession>A0A8I1KI29</accession>
<keyword evidence="9" id="KW-1185">Reference proteome</keyword>
<dbReference type="PROSITE" id="PS51462">
    <property type="entry name" value="NUDIX"/>
    <property type="match status" value="1"/>
</dbReference>
<dbReference type="PANTHER" id="PTHR12992:SF11">
    <property type="entry name" value="MITOCHONDRIAL COENZYME A DIPHOSPHATASE NUDT8"/>
    <property type="match status" value="1"/>
</dbReference>
<evidence type="ECO:0000256" key="5">
    <source>
        <dbReference type="ARBA" id="ARBA00022842"/>
    </source>
</evidence>
<comment type="cofactor">
    <cofactor evidence="2">
        <name>Mg(2+)</name>
        <dbReference type="ChEBI" id="CHEBI:18420"/>
    </cofactor>
</comment>
<proteinExistence type="predicted"/>
<organism evidence="8 9">
    <name type="scientific">Rhodomicrobium udaipurense</name>
    <dbReference type="NCBI Taxonomy" id="1202716"/>
    <lineage>
        <taxon>Bacteria</taxon>
        <taxon>Pseudomonadati</taxon>
        <taxon>Pseudomonadota</taxon>
        <taxon>Alphaproteobacteria</taxon>
        <taxon>Hyphomicrobiales</taxon>
        <taxon>Hyphomicrobiaceae</taxon>
        <taxon>Rhodomicrobium</taxon>
    </lineage>
</organism>
<dbReference type="PANTHER" id="PTHR12992">
    <property type="entry name" value="NUDIX HYDROLASE"/>
    <property type="match status" value="1"/>
</dbReference>
<dbReference type="Pfam" id="PF00293">
    <property type="entry name" value="NUDIX"/>
    <property type="match status" value="1"/>
</dbReference>
<dbReference type="InterPro" id="IPR045121">
    <property type="entry name" value="CoAse"/>
</dbReference>
<evidence type="ECO:0000256" key="3">
    <source>
        <dbReference type="ARBA" id="ARBA00022723"/>
    </source>
</evidence>
<sequence length="244" mass="27278">MAGLSAHVPELDLSPFSPTGFAALAESRGIALEKAVWMTEQPVTYGIDAGRRLDETGNPNANLRLEFLLPPEKWRMAAVLVPIVAREPEVTVLLTLRTAHLSAHAGQVAFPGGKIEKSDPTPVHSALREAREEIGLFPEFVKPLALLDLHNTGTGFRVIPVMGLIDPSFVAEPEPNEVADVFEVPLSFLMNEQNHLRHLLNWQDYRILFHAMQFEERFIWGATAAMLHNLYERLYAPRDEGDDR</sequence>
<dbReference type="InterPro" id="IPR000086">
    <property type="entry name" value="NUDIX_hydrolase_dom"/>
</dbReference>
<feature type="domain" description="Nudix hydrolase" evidence="7">
    <location>
        <begin position="74"/>
        <end position="210"/>
    </location>
</feature>
<comment type="cofactor">
    <cofactor evidence="1">
        <name>Mn(2+)</name>
        <dbReference type="ChEBI" id="CHEBI:29035"/>
    </cofactor>
</comment>
<keyword evidence="5" id="KW-0460">Magnesium</keyword>
<keyword evidence="6" id="KW-0464">Manganese</keyword>
<dbReference type="NCBIfam" id="NF007980">
    <property type="entry name" value="PRK10707.1"/>
    <property type="match status" value="1"/>
</dbReference>